<dbReference type="Gene3D" id="3.40.50.300">
    <property type="entry name" value="P-loop containing nucleotide triphosphate hydrolases"/>
    <property type="match status" value="1"/>
</dbReference>
<dbReference type="PROSITE" id="PS50893">
    <property type="entry name" value="ABC_TRANSPORTER_2"/>
    <property type="match status" value="1"/>
</dbReference>
<comment type="caution">
    <text evidence="6">The sequence shown here is derived from an EMBL/GenBank/DDBJ whole genome shotgun (WGS) entry which is preliminary data.</text>
</comment>
<dbReference type="InterPro" id="IPR003439">
    <property type="entry name" value="ABC_transporter-like_ATP-bd"/>
</dbReference>
<dbReference type="SUPFAM" id="SSF52540">
    <property type="entry name" value="P-loop containing nucleoside triphosphate hydrolases"/>
    <property type="match status" value="1"/>
</dbReference>
<protein>
    <submittedName>
        <fullName evidence="6">ABC transporter ATP-binding protein</fullName>
    </submittedName>
</protein>
<dbReference type="Pfam" id="PF00005">
    <property type="entry name" value="ABC_tran"/>
    <property type="match status" value="1"/>
</dbReference>
<dbReference type="GO" id="GO:0016757">
    <property type="term" value="F:glycosyltransferase activity"/>
    <property type="evidence" value="ECO:0007669"/>
    <property type="project" value="UniProtKB-KW"/>
</dbReference>
<dbReference type="InterPro" id="IPR003593">
    <property type="entry name" value="AAA+_ATPase"/>
</dbReference>
<dbReference type="GO" id="GO:0005524">
    <property type="term" value="F:ATP binding"/>
    <property type="evidence" value="ECO:0007669"/>
    <property type="project" value="UniProtKB-KW"/>
</dbReference>
<proteinExistence type="inferred from homology"/>
<dbReference type="InterPro" id="IPR027417">
    <property type="entry name" value="P-loop_NTPase"/>
</dbReference>
<keyword evidence="6" id="KW-0808">Transferase</keyword>
<dbReference type="RefSeq" id="WP_311675503.1">
    <property type="nucleotide sequence ID" value="NZ_JAVREQ010000027.1"/>
</dbReference>
<comment type="similarity">
    <text evidence="1">Belongs to the ABC transporter superfamily.</text>
</comment>
<keyword evidence="7" id="KW-1185">Reference proteome</keyword>
<evidence type="ECO:0000256" key="4">
    <source>
        <dbReference type="ARBA" id="ARBA00022840"/>
    </source>
</evidence>
<evidence type="ECO:0000259" key="5">
    <source>
        <dbReference type="PROSITE" id="PS50893"/>
    </source>
</evidence>
<evidence type="ECO:0000313" key="7">
    <source>
        <dbReference type="Proteomes" id="UP001183414"/>
    </source>
</evidence>
<dbReference type="Proteomes" id="UP001183414">
    <property type="component" value="Unassembled WGS sequence"/>
</dbReference>
<keyword evidence="3" id="KW-0547">Nucleotide-binding</keyword>
<accession>A0ABU2NYL8</accession>
<reference evidence="7" key="1">
    <citation type="submission" date="2023-07" db="EMBL/GenBank/DDBJ databases">
        <title>30 novel species of actinomycetes from the DSMZ collection.</title>
        <authorList>
            <person name="Nouioui I."/>
        </authorList>
    </citation>
    <scope>NUCLEOTIDE SEQUENCE [LARGE SCALE GENOMIC DNA]</scope>
    <source>
        <strain evidence="7">DSM 42041</strain>
    </source>
</reference>
<evidence type="ECO:0000313" key="6">
    <source>
        <dbReference type="EMBL" id="MDT0381844.1"/>
    </source>
</evidence>
<dbReference type="SMART" id="SM00382">
    <property type="entry name" value="AAA"/>
    <property type="match status" value="1"/>
</dbReference>
<keyword evidence="6" id="KW-0328">Glycosyltransferase</keyword>
<keyword evidence="2" id="KW-0813">Transport</keyword>
<dbReference type="PANTHER" id="PTHR43335">
    <property type="entry name" value="ABC TRANSPORTER, ATP-BINDING PROTEIN"/>
    <property type="match status" value="1"/>
</dbReference>
<gene>
    <name evidence="6" type="ORF">RM572_24075</name>
</gene>
<evidence type="ECO:0000256" key="3">
    <source>
        <dbReference type="ARBA" id="ARBA00022741"/>
    </source>
</evidence>
<name>A0ABU2NYL8_9ACTN</name>
<evidence type="ECO:0000256" key="1">
    <source>
        <dbReference type="ARBA" id="ARBA00005417"/>
    </source>
</evidence>
<dbReference type="PANTHER" id="PTHR43335:SF4">
    <property type="entry name" value="ABC TRANSPORTER, ATP-BINDING PROTEIN"/>
    <property type="match status" value="1"/>
</dbReference>
<keyword evidence="4 6" id="KW-0067">ATP-binding</keyword>
<dbReference type="EMBL" id="JAVREQ010000027">
    <property type="protein sequence ID" value="MDT0381844.1"/>
    <property type="molecule type" value="Genomic_DNA"/>
</dbReference>
<dbReference type="PROSITE" id="PS00211">
    <property type="entry name" value="ABC_TRANSPORTER_1"/>
    <property type="match status" value="1"/>
</dbReference>
<organism evidence="6 7">
    <name type="scientific">Streptomyces hazeniae</name>
    <dbReference type="NCBI Taxonomy" id="3075538"/>
    <lineage>
        <taxon>Bacteria</taxon>
        <taxon>Bacillati</taxon>
        <taxon>Actinomycetota</taxon>
        <taxon>Actinomycetes</taxon>
        <taxon>Kitasatosporales</taxon>
        <taxon>Streptomycetaceae</taxon>
        <taxon>Streptomyces</taxon>
    </lineage>
</organism>
<evidence type="ECO:0000256" key="2">
    <source>
        <dbReference type="ARBA" id="ARBA00022448"/>
    </source>
</evidence>
<dbReference type="InterPro" id="IPR017871">
    <property type="entry name" value="ABC_transporter-like_CS"/>
</dbReference>
<sequence length="246" mass="26380">MTDLRLTARGLARGFSPHTGVRGIDLEVAPGEIHALVGLNGAGKTTLMRLLLGMLRPDSGTARIDGHDVRTAGAATWARVGHLVDGPLCYADLDTRTNLRIAAALRGVPRGRREEAVRAGITAFGLERYAGVRARVLSQGNRRRLGLAAALLHDPSVVVLDEPTDALDPRGVIRLREILLRRAGAGAGVLVSSHHLDEVARIADRVTVLHRGGVIGSLDPEGADIERAFFRLVHADEERHGDREDA</sequence>
<feature type="domain" description="ABC transporter" evidence="5">
    <location>
        <begin position="6"/>
        <end position="236"/>
    </location>
</feature>